<keyword evidence="11" id="KW-0812">Transmembrane</keyword>
<keyword evidence="11" id="KW-0472">Membrane</keyword>
<evidence type="ECO:0000256" key="9">
    <source>
        <dbReference type="ARBA" id="ARBA00023288"/>
    </source>
</evidence>
<dbReference type="PRINTS" id="PR01349">
    <property type="entry name" value="WNTPROTEIN"/>
</dbReference>
<dbReference type="GO" id="GO:0060070">
    <property type="term" value="P:canonical Wnt signaling pathway"/>
    <property type="evidence" value="ECO:0007669"/>
    <property type="project" value="TreeGrafter"/>
</dbReference>
<keyword evidence="6 10" id="KW-0879">Wnt signaling pathway</keyword>
<evidence type="ECO:0000256" key="10">
    <source>
        <dbReference type="RuleBase" id="RU003500"/>
    </source>
</evidence>
<name>A0AAU7E8Y1_TERTR</name>
<evidence type="ECO:0000256" key="4">
    <source>
        <dbReference type="ARBA" id="ARBA00022525"/>
    </source>
</evidence>
<organism evidence="12">
    <name type="scientific">Terebratalia transversa</name>
    <name type="common">Transverse lampshell</name>
    <dbReference type="NCBI Taxonomy" id="34513"/>
    <lineage>
        <taxon>Eukaryota</taxon>
        <taxon>Metazoa</taxon>
        <taxon>Spiralia</taxon>
        <taxon>Lophotrochozoa</taxon>
        <taxon>Brachiopoda</taxon>
        <taxon>Rhynchonelliformea</taxon>
        <taxon>Rhynchonellata</taxon>
        <taxon>Terebratellidina</taxon>
        <taxon>Laqueoidea</taxon>
        <taxon>Laqueidae</taxon>
        <taxon>Terebratalia</taxon>
    </lineage>
</organism>
<dbReference type="PROSITE" id="PS00246">
    <property type="entry name" value="WNT1"/>
    <property type="match status" value="1"/>
</dbReference>
<dbReference type="Pfam" id="PF00110">
    <property type="entry name" value="wnt"/>
    <property type="match status" value="1"/>
</dbReference>
<dbReference type="InterPro" id="IPR043158">
    <property type="entry name" value="Wnt_C"/>
</dbReference>
<dbReference type="GO" id="GO:0045165">
    <property type="term" value="P:cell fate commitment"/>
    <property type="evidence" value="ECO:0007669"/>
    <property type="project" value="TreeGrafter"/>
</dbReference>
<feature type="transmembrane region" description="Helical" evidence="11">
    <location>
        <begin position="12"/>
        <end position="34"/>
    </location>
</feature>
<reference evidence="12" key="1">
    <citation type="submission" date="2024-06" db="EMBL/GenBank/DDBJ databases">
        <title>Combinatorial Wnt signaling landscape during brachiopod anteroposterior patterning.</title>
        <authorList>
            <person name="Vellutini B.C."/>
            <person name="Martin-Duran J.M."/>
            <person name="Borve A."/>
            <person name="Hejnol A."/>
        </authorList>
    </citation>
    <scope>NUCLEOTIDE SEQUENCE</scope>
</reference>
<accession>A0AAU7E8Y1</accession>
<comment type="subcellular location">
    <subcellularLocation>
        <location evidence="1 10">Secreted</location>
        <location evidence="1 10">Extracellular space</location>
        <location evidence="1 10">Extracellular matrix</location>
    </subcellularLocation>
</comment>
<keyword evidence="8" id="KW-0325">Glycoprotein</keyword>
<keyword evidence="9" id="KW-0449">Lipoprotein</keyword>
<evidence type="ECO:0000256" key="2">
    <source>
        <dbReference type="ARBA" id="ARBA00005683"/>
    </source>
</evidence>
<comment type="function">
    <text evidence="10">Ligand for members of the frizzled family of seven transmembrane receptors.</text>
</comment>
<dbReference type="FunFam" id="3.30.2460.20:FF:000001">
    <property type="entry name" value="Wnt homolog"/>
    <property type="match status" value="1"/>
</dbReference>
<gene>
    <name evidence="12" type="primary">wnt5</name>
</gene>
<proteinExistence type="evidence at transcript level"/>
<comment type="similarity">
    <text evidence="2 10">Belongs to the Wnt family.</text>
</comment>
<keyword evidence="3 10" id="KW-0217">Developmental protein</keyword>
<dbReference type="PANTHER" id="PTHR12027">
    <property type="entry name" value="WNT RELATED"/>
    <property type="match status" value="1"/>
</dbReference>
<keyword evidence="4" id="KW-0964">Secreted</keyword>
<evidence type="ECO:0000256" key="5">
    <source>
        <dbReference type="ARBA" id="ARBA00022530"/>
    </source>
</evidence>
<dbReference type="Gene3D" id="3.30.2460.20">
    <property type="match status" value="1"/>
</dbReference>
<dbReference type="GO" id="GO:0030182">
    <property type="term" value="P:neuron differentiation"/>
    <property type="evidence" value="ECO:0007669"/>
    <property type="project" value="TreeGrafter"/>
</dbReference>
<dbReference type="SMART" id="SM00097">
    <property type="entry name" value="WNT1"/>
    <property type="match status" value="1"/>
</dbReference>
<dbReference type="EMBL" id="PP860500">
    <property type="protein sequence ID" value="XBK48593.1"/>
    <property type="molecule type" value="mRNA"/>
</dbReference>
<keyword evidence="7" id="KW-1015">Disulfide bond</keyword>
<dbReference type="CDD" id="cd19337">
    <property type="entry name" value="Wnt_Wnt5"/>
    <property type="match status" value="1"/>
</dbReference>
<keyword evidence="11" id="KW-1133">Transmembrane helix</keyword>
<dbReference type="InterPro" id="IPR018161">
    <property type="entry name" value="Wnt_CS"/>
</dbReference>
<keyword evidence="5" id="KW-0272">Extracellular matrix</keyword>
<dbReference type="PANTHER" id="PTHR12027:SF77">
    <property type="entry name" value="PROTEIN WNT-5"/>
    <property type="match status" value="1"/>
</dbReference>
<dbReference type="GO" id="GO:0005125">
    <property type="term" value="F:cytokine activity"/>
    <property type="evidence" value="ECO:0007669"/>
    <property type="project" value="TreeGrafter"/>
</dbReference>
<evidence type="ECO:0000256" key="11">
    <source>
        <dbReference type="SAM" id="Phobius"/>
    </source>
</evidence>
<dbReference type="GO" id="GO:0005109">
    <property type="term" value="F:frizzled binding"/>
    <property type="evidence" value="ECO:0007669"/>
    <property type="project" value="TreeGrafter"/>
</dbReference>
<protein>
    <recommendedName>
        <fullName evidence="10">Protein Wnt</fullName>
    </recommendedName>
</protein>
<sequence length="387" mass="43965">MVPALGRFKMKETLWCLVVICQLFIGETSIWWNLGLQSFDAWKNSQLYILGAQPTCNQLPGLSHGQKRMCSLYYDHMPAVSHGAKLGIQECQYQFKGRRWNCSVVDKEDSVFGVGVINIGSKEAGFTHAISSAGVVFAVGRACRQGSISACGCSKKKRPGELSRDWLWGGCGDNIEYGYHFAEGFVDLREKEKNHPRHSRSLARTLMNLHNNEAGRKAVLQDETVKCKCHGVSGACSMKTCWQSLPNFRHVGNNLLDKYDGSTKVKFNHMGTRLVREERRLRKPTRSDLIFHEESPDYCYPDISVGSLGTSHRKCDKHSRGTGGCEILCCGRGYSSYTEDYTERCQCAFVWCCRVQCKTCKKRRTVHVCKDYSAAYRARKYRYKYKK</sequence>
<evidence type="ECO:0000256" key="7">
    <source>
        <dbReference type="ARBA" id="ARBA00023157"/>
    </source>
</evidence>
<evidence type="ECO:0000256" key="8">
    <source>
        <dbReference type="ARBA" id="ARBA00023180"/>
    </source>
</evidence>
<evidence type="ECO:0000313" key="12">
    <source>
        <dbReference type="EMBL" id="XBK48593.1"/>
    </source>
</evidence>
<evidence type="ECO:0000256" key="6">
    <source>
        <dbReference type="ARBA" id="ARBA00022687"/>
    </source>
</evidence>
<evidence type="ECO:0000256" key="3">
    <source>
        <dbReference type="ARBA" id="ARBA00022473"/>
    </source>
</evidence>
<evidence type="ECO:0000256" key="1">
    <source>
        <dbReference type="ARBA" id="ARBA00004498"/>
    </source>
</evidence>
<dbReference type="InterPro" id="IPR005817">
    <property type="entry name" value="Wnt"/>
</dbReference>
<dbReference type="GO" id="GO:0005615">
    <property type="term" value="C:extracellular space"/>
    <property type="evidence" value="ECO:0007669"/>
    <property type="project" value="TreeGrafter"/>
</dbReference>
<dbReference type="AlphaFoldDB" id="A0AAU7E8Y1"/>